<feature type="transmembrane region" description="Helical" evidence="6">
    <location>
        <begin position="342"/>
        <end position="364"/>
    </location>
</feature>
<feature type="transmembrane region" description="Helical" evidence="6">
    <location>
        <begin position="124"/>
        <end position="144"/>
    </location>
</feature>
<proteinExistence type="predicted"/>
<evidence type="ECO:0000313" key="7">
    <source>
        <dbReference type="EMBL" id="QDS95146.1"/>
    </source>
</evidence>
<dbReference type="PANTHER" id="PTHR30250:SF11">
    <property type="entry name" value="O-ANTIGEN TRANSPORTER-RELATED"/>
    <property type="match status" value="1"/>
</dbReference>
<evidence type="ECO:0000256" key="3">
    <source>
        <dbReference type="ARBA" id="ARBA00022692"/>
    </source>
</evidence>
<organism evidence="7 8">
    <name type="scientific">Roseimaritima multifibrata</name>
    <dbReference type="NCBI Taxonomy" id="1930274"/>
    <lineage>
        <taxon>Bacteria</taxon>
        <taxon>Pseudomonadati</taxon>
        <taxon>Planctomycetota</taxon>
        <taxon>Planctomycetia</taxon>
        <taxon>Pirellulales</taxon>
        <taxon>Pirellulaceae</taxon>
        <taxon>Roseimaritima</taxon>
    </lineage>
</organism>
<feature type="transmembrane region" description="Helical" evidence="6">
    <location>
        <begin position="156"/>
        <end position="176"/>
    </location>
</feature>
<dbReference type="OrthoDB" id="290078at2"/>
<feature type="transmembrane region" description="Helical" evidence="6">
    <location>
        <begin position="376"/>
        <end position="395"/>
    </location>
</feature>
<gene>
    <name evidence="7" type="ORF">FF011L_39330</name>
</gene>
<accession>A0A517MJR9</accession>
<name>A0A517MJR9_9BACT</name>
<protein>
    <submittedName>
        <fullName evidence="7">Polysaccharide biosynthesis protein</fullName>
    </submittedName>
</protein>
<dbReference type="EMBL" id="CP036262">
    <property type="protein sequence ID" value="QDS95146.1"/>
    <property type="molecule type" value="Genomic_DNA"/>
</dbReference>
<evidence type="ECO:0000256" key="6">
    <source>
        <dbReference type="SAM" id="Phobius"/>
    </source>
</evidence>
<evidence type="ECO:0000313" key="8">
    <source>
        <dbReference type="Proteomes" id="UP000320672"/>
    </source>
</evidence>
<keyword evidence="5 6" id="KW-0472">Membrane</keyword>
<feature type="transmembrane region" description="Helical" evidence="6">
    <location>
        <begin position="309"/>
        <end position="330"/>
    </location>
</feature>
<comment type="subcellular location">
    <subcellularLocation>
        <location evidence="1">Cell membrane</location>
        <topology evidence="1">Multi-pass membrane protein</topology>
    </subcellularLocation>
</comment>
<feature type="transmembrane region" description="Helical" evidence="6">
    <location>
        <begin position="94"/>
        <end position="112"/>
    </location>
</feature>
<evidence type="ECO:0000256" key="4">
    <source>
        <dbReference type="ARBA" id="ARBA00022989"/>
    </source>
</evidence>
<dbReference type="KEGG" id="rml:FF011L_39330"/>
<keyword evidence="2" id="KW-1003">Cell membrane</keyword>
<feature type="transmembrane region" description="Helical" evidence="6">
    <location>
        <begin position="233"/>
        <end position="257"/>
    </location>
</feature>
<dbReference type="InterPro" id="IPR002797">
    <property type="entry name" value="Polysacc_synth"/>
</dbReference>
<keyword evidence="3 6" id="KW-0812">Transmembrane</keyword>
<evidence type="ECO:0000256" key="1">
    <source>
        <dbReference type="ARBA" id="ARBA00004651"/>
    </source>
</evidence>
<evidence type="ECO:0000256" key="2">
    <source>
        <dbReference type="ARBA" id="ARBA00022475"/>
    </source>
</evidence>
<dbReference type="AlphaFoldDB" id="A0A517MJR9"/>
<feature type="transmembrane region" description="Helical" evidence="6">
    <location>
        <begin position="401"/>
        <end position="420"/>
    </location>
</feature>
<dbReference type="GO" id="GO:0005886">
    <property type="term" value="C:plasma membrane"/>
    <property type="evidence" value="ECO:0007669"/>
    <property type="project" value="UniProtKB-SubCell"/>
</dbReference>
<dbReference type="PANTHER" id="PTHR30250">
    <property type="entry name" value="PST FAMILY PREDICTED COLANIC ACID TRANSPORTER"/>
    <property type="match status" value="1"/>
</dbReference>
<feature type="transmembrane region" description="Helical" evidence="6">
    <location>
        <begin position="269"/>
        <end position="288"/>
    </location>
</feature>
<sequence length="454" mass="48855">MAPSSSLLMSVARALIGRGLGAAAQLVVTFALGHLFGADGTGTFMLALTFFLVCSLLGRRGLDFALLRIASEAWGAGENDRFWSNVWAAIKESLIYSVAISTCLLLTTGWLAESVFHDQALRQVLPWIALAIPGYAVLALCSECHKAIDRPGSGNFYHTAAVPIMFVVVLGIQYAFELESLQGAAIAYMVATYLAAAVVAVSLWKHAAPPNGTQRFQSQTNELPAMRKASIPLMAYSLFSMAGSWLPLICLGIFATSDQVGQFGAANRLSIAIMFILLAFNSVIPARFARFYAKKDLAAIDRLARSSSAVMTAVALPLTLFYILKGAWILSWMGPDFQPAVYAIGILAVGQLINVATGSVGYLLMMTGHERELRRAATLGFAVNCLGCLTMIPFWGIEGAAIAGALAIIFENVSATVLAYRKLGILSLPWPRFQTSPLDFPRSDIQPLERETNV</sequence>
<evidence type="ECO:0000256" key="5">
    <source>
        <dbReference type="ARBA" id="ARBA00023136"/>
    </source>
</evidence>
<feature type="transmembrane region" description="Helical" evidence="6">
    <location>
        <begin position="182"/>
        <end position="204"/>
    </location>
</feature>
<keyword evidence="4 6" id="KW-1133">Transmembrane helix</keyword>
<keyword evidence="8" id="KW-1185">Reference proteome</keyword>
<dbReference type="InterPro" id="IPR050833">
    <property type="entry name" value="Poly_Biosynth_Transport"/>
</dbReference>
<reference evidence="7 8" key="1">
    <citation type="submission" date="2019-02" db="EMBL/GenBank/DDBJ databases">
        <title>Deep-cultivation of Planctomycetes and their phenomic and genomic characterization uncovers novel biology.</title>
        <authorList>
            <person name="Wiegand S."/>
            <person name="Jogler M."/>
            <person name="Boedeker C."/>
            <person name="Pinto D."/>
            <person name="Vollmers J."/>
            <person name="Rivas-Marin E."/>
            <person name="Kohn T."/>
            <person name="Peeters S.H."/>
            <person name="Heuer A."/>
            <person name="Rast P."/>
            <person name="Oberbeckmann S."/>
            <person name="Bunk B."/>
            <person name="Jeske O."/>
            <person name="Meyerdierks A."/>
            <person name="Storesund J.E."/>
            <person name="Kallscheuer N."/>
            <person name="Luecker S."/>
            <person name="Lage O.M."/>
            <person name="Pohl T."/>
            <person name="Merkel B.J."/>
            <person name="Hornburger P."/>
            <person name="Mueller R.-W."/>
            <person name="Bruemmer F."/>
            <person name="Labrenz M."/>
            <person name="Spormann A.M."/>
            <person name="Op den Camp H."/>
            <person name="Overmann J."/>
            <person name="Amann R."/>
            <person name="Jetten M.S.M."/>
            <person name="Mascher T."/>
            <person name="Medema M.H."/>
            <person name="Devos D.P."/>
            <person name="Kaster A.-K."/>
            <person name="Ovreas L."/>
            <person name="Rohde M."/>
            <person name="Galperin M.Y."/>
            <person name="Jogler C."/>
        </authorList>
    </citation>
    <scope>NUCLEOTIDE SEQUENCE [LARGE SCALE GENOMIC DNA]</scope>
    <source>
        <strain evidence="7 8">FF011L</strain>
    </source>
</reference>
<dbReference type="Proteomes" id="UP000320672">
    <property type="component" value="Chromosome"/>
</dbReference>
<feature type="transmembrane region" description="Helical" evidence="6">
    <location>
        <begin position="42"/>
        <end position="58"/>
    </location>
</feature>
<dbReference type="Pfam" id="PF01943">
    <property type="entry name" value="Polysacc_synt"/>
    <property type="match status" value="1"/>
</dbReference>